<dbReference type="InterPro" id="IPR013538">
    <property type="entry name" value="ASHA1/2-like_C"/>
</dbReference>
<dbReference type="RefSeq" id="WP_093250973.1">
    <property type="nucleotide sequence ID" value="NZ_FNGP01000003.1"/>
</dbReference>
<name>A0A1G9KJ98_9ACTN</name>
<protein>
    <submittedName>
        <fullName evidence="3">Uncharacterized conserved protein YndB, AHSA1/START domain</fullName>
    </submittedName>
</protein>
<dbReference type="STRING" id="686624.SAMN04488242_1668"/>
<accession>A0A1G9KJ98</accession>
<dbReference type="EMBL" id="FNGP01000003">
    <property type="protein sequence ID" value="SDL49781.1"/>
    <property type="molecule type" value="Genomic_DNA"/>
</dbReference>
<dbReference type="OrthoDB" id="8755073at2"/>
<comment type="similarity">
    <text evidence="1">Belongs to the AHA1 family.</text>
</comment>
<sequence length="138" mass="15559">MGTPLVVSTHINAEPTEVFPQWLSADALRRWWWPEIPDTTYTVDGREGGEYSIVSEERGMGIEGRFRSVDEPRRLELTWTWIDHGVPGEEEPVVVEFDGNDGGTAVTVTHDVANADNVDSYRQGWDYVLGNLAYRYAG</sequence>
<gene>
    <name evidence="3" type="ORF">SAMN04488242_1668</name>
</gene>
<evidence type="ECO:0000259" key="2">
    <source>
        <dbReference type="Pfam" id="PF08327"/>
    </source>
</evidence>
<keyword evidence="4" id="KW-1185">Reference proteome</keyword>
<evidence type="ECO:0000313" key="4">
    <source>
        <dbReference type="Proteomes" id="UP000199475"/>
    </source>
</evidence>
<evidence type="ECO:0000256" key="1">
    <source>
        <dbReference type="ARBA" id="ARBA00006817"/>
    </source>
</evidence>
<feature type="domain" description="Activator of Hsp90 ATPase homologue 1/2-like C-terminal" evidence="2">
    <location>
        <begin position="12"/>
        <end position="133"/>
    </location>
</feature>
<dbReference type="InterPro" id="IPR023393">
    <property type="entry name" value="START-like_dom_sf"/>
</dbReference>
<dbReference type="Proteomes" id="UP000199475">
    <property type="component" value="Unassembled WGS sequence"/>
</dbReference>
<dbReference type="Pfam" id="PF08327">
    <property type="entry name" value="AHSA1"/>
    <property type="match status" value="1"/>
</dbReference>
<reference evidence="3 4" key="1">
    <citation type="submission" date="2016-10" db="EMBL/GenBank/DDBJ databases">
        <authorList>
            <person name="de Groot N.N."/>
        </authorList>
    </citation>
    <scope>NUCLEOTIDE SEQUENCE [LARGE SCALE GENOMIC DNA]</scope>
    <source>
        <strain evidence="3 4">CGMCC 1.9159</strain>
    </source>
</reference>
<proteinExistence type="inferred from homology"/>
<dbReference type="Gene3D" id="3.30.530.20">
    <property type="match status" value="1"/>
</dbReference>
<dbReference type="SUPFAM" id="SSF55961">
    <property type="entry name" value="Bet v1-like"/>
    <property type="match status" value="1"/>
</dbReference>
<dbReference type="AlphaFoldDB" id="A0A1G9KJ98"/>
<organism evidence="3 4">
    <name type="scientific">Tessaracoccus oleiagri</name>
    <dbReference type="NCBI Taxonomy" id="686624"/>
    <lineage>
        <taxon>Bacteria</taxon>
        <taxon>Bacillati</taxon>
        <taxon>Actinomycetota</taxon>
        <taxon>Actinomycetes</taxon>
        <taxon>Propionibacteriales</taxon>
        <taxon>Propionibacteriaceae</taxon>
        <taxon>Tessaracoccus</taxon>
    </lineage>
</organism>
<dbReference type="CDD" id="cd07814">
    <property type="entry name" value="SRPBCC_CalC_Aha1-like"/>
    <property type="match status" value="1"/>
</dbReference>
<evidence type="ECO:0000313" key="3">
    <source>
        <dbReference type="EMBL" id="SDL49781.1"/>
    </source>
</evidence>